<dbReference type="SFLD" id="SFLDG01129">
    <property type="entry name" value="C1.5:_HAD__Beta-PGM__Phosphata"/>
    <property type="match status" value="1"/>
</dbReference>
<evidence type="ECO:0000313" key="1">
    <source>
        <dbReference type="EMBL" id="HIU56033.1"/>
    </source>
</evidence>
<dbReference type="Pfam" id="PF00702">
    <property type="entry name" value="Hydrolase"/>
    <property type="match status" value="1"/>
</dbReference>
<dbReference type="PANTHER" id="PTHR47478">
    <property type="match status" value="1"/>
</dbReference>
<name>A0A9D1SDX2_9BACT</name>
<dbReference type="PANTHER" id="PTHR47478:SF1">
    <property type="entry name" value="PYRIMIDINE 5'-NUCLEOTIDASE YJJG"/>
    <property type="match status" value="1"/>
</dbReference>
<dbReference type="PRINTS" id="PR00413">
    <property type="entry name" value="HADHALOGNASE"/>
</dbReference>
<dbReference type="Proteomes" id="UP000824112">
    <property type="component" value="Unassembled WGS sequence"/>
</dbReference>
<dbReference type="NCBIfam" id="TIGR01549">
    <property type="entry name" value="HAD-SF-IA-v1"/>
    <property type="match status" value="1"/>
</dbReference>
<protein>
    <submittedName>
        <fullName evidence="1">Noncanonical pyrimidine nucleotidase, YjjG family</fullName>
    </submittedName>
</protein>
<dbReference type="GO" id="GO:0008253">
    <property type="term" value="F:5'-nucleotidase activity"/>
    <property type="evidence" value="ECO:0007669"/>
    <property type="project" value="InterPro"/>
</dbReference>
<comment type="caution">
    <text evidence="1">The sequence shown here is derived from an EMBL/GenBank/DDBJ whole genome shotgun (WGS) entry which is preliminary data.</text>
</comment>
<proteinExistence type="predicted"/>
<gene>
    <name evidence="1" type="ORF">IAB03_09550</name>
</gene>
<dbReference type="SUPFAM" id="SSF56784">
    <property type="entry name" value="HAD-like"/>
    <property type="match status" value="1"/>
</dbReference>
<dbReference type="EMBL" id="DVNA01000218">
    <property type="protein sequence ID" value="HIU56033.1"/>
    <property type="molecule type" value="Genomic_DNA"/>
</dbReference>
<dbReference type="NCBIfam" id="TIGR01509">
    <property type="entry name" value="HAD-SF-IA-v3"/>
    <property type="match status" value="1"/>
</dbReference>
<dbReference type="Gene3D" id="3.40.50.1000">
    <property type="entry name" value="HAD superfamily/HAD-like"/>
    <property type="match status" value="1"/>
</dbReference>
<accession>A0A9D1SDX2</accession>
<dbReference type="AlphaFoldDB" id="A0A9D1SDX2"/>
<dbReference type="InterPro" id="IPR052550">
    <property type="entry name" value="Pyrimidine_5'-ntase_YjjG"/>
</dbReference>
<evidence type="ECO:0000313" key="2">
    <source>
        <dbReference type="Proteomes" id="UP000824112"/>
    </source>
</evidence>
<dbReference type="InterPro" id="IPR006439">
    <property type="entry name" value="HAD-SF_hydro_IA"/>
</dbReference>
<dbReference type="SFLD" id="SFLDS00003">
    <property type="entry name" value="Haloacid_Dehalogenase"/>
    <property type="match status" value="1"/>
</dbReference>
<dbReference type="Gene3D" id="1.10.150.240">
    <property type="entry name" value="Putative phosphatase, domain 2"/>
    <property type="match status" value="1"/>
</dbReference>
<dbReference type="CDD" id="cd04305">
    <property type="entry name" value="HAD_Neu5Ac-Pase_like"/>
    <property type="match status" value="1"/>
</dbReference>
<dbReference type="InterPro" id="IPR023214">
    <property type="entry name" value="HAD_sf"/>
</dbReference>
<reference evidence="1" key="2">
    <citation type="journal article" date="2021" name="PeerJ">
        <title>Extensive microbial diversity within the chicken gut microbiome revealed by metagenomics and culture.</title>
        <authorList>
            <person name="Gilroy R."/>
            <person name="Ravi A."/>
            <person name="Getino M."/>
            <person name="Pursley I."/>
            <person name="Horton D.L."/>
            <person name="Alikhan N.F."/>
            <person name="Baker D."/>
            <person name="Gharbi K."/>
            <person name="Hall N."/>
            <person name="Watson M."/>
            <person name="Adriaenssens E.M."/>
            <person name="Foster-Nyarko E."/>
            <person name="Jarju S."/>
            <person name="Secka A."/>
            <person name="Antonio M."/>
            <person name="Oren A."/>
            <person name="Chaudhuri R.R."/>
            <person name="La Ragione R."/>
            <person name="Hildebrand F."/>
            <person name="Pallen M.J."/>
        </authorList>
    </citation>
    <scope>NUCLEOTIDE SEQUENCE</scope>
    <source>
        <strain evidence="1">CHK158-818</strain>
    </source>
</reference>
<dbReference type="NCBIfam" id="TIGR02254">
    <property type="entry name" value="YjjG_YfnB"/>
    <property type="match status" value="1"/>
</dbReference>
<dbReference type="InterPro" id="IPR023198">
    <property type="entry name" value="PGP-like_dom2"/>
</dbReference>
<dbReference type="InterPro" id="IPR011951">
    <property type="entry name" value="HAD-SF_hydro_IA_YjjG/PynA"/>
</dbReference>
<dbReference type="SFLD" id="SFLDG01135">
    <property type="entry name" value="C1.5.6:_HAD__Beta-PGM__Phospha"/>
    <property type="match status" value="1"/>
</dbReference>
<organism evidence="1 2">
    <name type="scientific">Candidatus Gallibacteroides avistercoris</name>
    <dbReference type="NCBI Taxonomy" id="2840833"/>
    <lineage>
        <taxon>Bacteria</taxon>
        <taxon>Pseudomonadati</taxon>
        <taxon>Bacteroidota</taxon>
        <taxon>Bacteroidia</taxon>
        <taxon>Bacteroidales</taxon>
        <taxon>Bacteroidaceae</taxon>
        <taxon>Bacteroidaceae incertae sedis</taxon>
        <taxon>Candidatus Gallibacteroides</taxon>
    </lineage>
</organism>
<reference evidence="1" key="1">
    <citation type="submission" date="2020-10" db="EMBL/GenBank/DDBJ databases">
        <authorList>
            <person name="Gilroy R."/>
        </authorList>
    </citation>
    <scope>NUCLEOTIDE SEQUENCE</scope>
    <source>
        <strain evidence="1">CHK158-818</strain>
    </source>
</reference>
<sequence>MYKTVFIDLDDTLWNFSGNSKIAMKHVYQQFDFSRYYPDYETFFTLYHTRNSELWALFHHGRLTKDQLMHERIGFLLRRVGVDDSIGLVHEINESYFAALKQQSGLCPYALELLQYLTRKQYPLFILSNGFSEVQFAKMEQAGIRDFFSGIILSEEAGVNKPHPDIFRYALKKAGSLPEETVMIGDNYDADIQGAQAAGIDQIFYNPNRQEITAEPPTFTVFSLDEIPGIL</sequence>
<dbReference type="InterPro" id="IPR036412">
    <property type="entry name" value="HAD-like_sf"/>
</dbReference>